<dbReference type="EMBL" id="JABSTV010001250">
    <property type="protein sequence ID" value="KAH7955312.1"/>
    <property type="molecule type" value="Genomic_DNA"/>
</dbReference>
<sequence length="125" mass="14306">MLTASSTPRRGGAAMLTATKGLCRRAAMLTAAPRRRRAAMLARPVERRMGALWPRSRKLLHRMRSEVLQLHTDKFILSRNREGFGKSDRRSFLEESATDILRRDANKELLPDHVIFKRAEPARRG</sequence>
<name>A0A9D4SV75_RHISA</name>
<evidence type="ECO:0000313" key="2">
    <source>
        <dbReference type="Proteomes" id="UP000821837"/>
    </source>
</evidence>
<protein>
    <submittedName>
        <fullName evidence="1">Uncharacterized protein</fullName>
    </submittedName>
</protein>
<accession>A0A9D4SV75</accession>
<evidence type="ECO:0000313" key="1">
    <source>
        <dbReference type="EMBL" id="KAH7955312.1"/>
    </source>
</evidence>
<reference evidence="1" key="1">
    <citation type="journal article" date="2020" name="Cell">
        <title>Large-Scale Comparative Analyses of Tick Genomes Elucidate Their Genetic Diversity and Vector Capacities.</title>
        <authorList>
            <consortium name="Tick Genome and Microbiome Consortium (TIGMIC)"/>
            <person name="Jia N."/>
            <person name="Wang J."/>
            <person name="Shi W."/>
            <person name="Du L."/>
            <person name="Sun Y."/>
            <person name="Zhan W."/>
            <person name="Jiang J.F."/>
            <person name="Wang Q."/>
            <person name="Zhang B."/>
            <person name="Ji P."/>
            <person name="Bell-Sakyi L."/>
            <person name="Cui X.M."/>
            <person name="Yuan T.T."/>
            <person name="Jiang B.G."/>
            <person name="Yang W.F."/>
            <person name="Lam T.T."/>
            <person name="Chang Q.C."/>
            <person name="Ding S.J."/>
            <person name="Wang X.J."/>
            <person name="Zhu J.G."/>
            <person name="Ruan X.D."/>
            <person name="Zhao L."/>
            <person name="Wei J.T."/>
            <person name="Ye R.Z."/>
            <person name="Que T.C."/>
            <person name="Du C.H."/>
            <person name="Zhou Y.H."/>
            <person name="Cheng J.X."/>
            <person name="Dai P.F."/>
            <person name="Guo W.B."/>
            <person name="Han X.H."/>
            <person name="Huang E.J."/>
            <person name="Li L.F."/>
            <person name="Wei W."/>
            <person name="Gao Y.C."/>
            <person name="Liu J.Z."/>
            <person name="Shao H.Z."/>
            <person name="Wang X."/>
            <person name="Wang C.C."/>
            <person name="Yang T.C."/>
            <person name="Huo Q.B."/>
            <person name="Li W."/>
            <person name="Chen H.Y."/>
            <person name="Chen S.E."/>
            <person name="Zhou L.G."/>
            <person name="Ni X.B."/>
            <person name="Tian J.H."/>
            <person name="Sheng Y."/>
            <person name="Liu T."/>
            <person name="Pan Y.S."/>
            <person name="Xia L.Y."/>
            <person name="Li J."/>
            <person name="Zhao F."/>
            <person name="Cao W.C."/>
        </authorList>
    </citation>
    <scope>NUCLEOTIDE SEQUENCE</scope>
    <source>
        <strain evidence="1">Rsan-2018</strain>
    </source>
</reference>
<reference evidence="1" key="2">
    <citation type="submission" date="2021-09" db="EMBL/GenBank/DDBJ databases">
        <authorList>
            <person name="Jia N."/>
            <person name="Wang J."/>
            <person name="Shi W."/>
            <person name="Du L."/>
            <person name="Sun Y."/>
            <person name="Zhan W."/>
            <person name="Jiang J."/>
            <person name="Wang Q."/>
            <person name="Zhang B."/>
            <person name="Ji P."/>
            <person name="Sakyi L.B."/>
            <person name="Cui X."/>
            <person name="Yuan T."/>
            <person name="Jiang B."/>
            <person name="Yang W."/>
            <person name="Lam T.T.-Y."/>
            <person name="Chang Q."/>
            <person name="Ding S."/>
            <person name="Wang X."/>
            <person name="Zhu J."/>
            <person name="Ruan X."/>
            <person name="Zhao L."/>
            <person name="Wei J."/>
            <person name="Que T."/>
            <person name="Du C."/>
            <person name="Cheng J."/>
            <person name="Dai P."/>
            <person name="Han X."/>
            <person name="Huang E."/>
            <person name="Gao Y."/>
            <person name="Liu J."/>
            <person name="Shao H."/>
            <person name="Ye R."/>
            <person name="Li L."/>
            <person name="Wei W."/>
            <person name="Wang X."/>
            <person name="Wang C."/>
            <person name="Huo Q."/>
            <person name="Li W."/>
            <person name="Guo W."/>
            <person name="Chen H."/>
            <person name="Chen S."/>
            <person name="Zhou L."/>
            <person name="Zhou L."/>
            <person name="Ni X."/>
            <person name="Tian J."/>
            <person name="Zhou Y."/>
            <person name="Sheng Y."/>
            <person name="Liu T."/>
            <person name="Pan Y."/>
            <person name="Xia L."/>
            <person name="Li J."/>
            <person name="Zhao F."/>
            <person name="Cao W."/>
        </authorList>
    </citation>
    <scope>NUCLEOTIDE SEQUENCE</scope>
    <source>
        <strain evidence="1">Rsan-2018</strain>
        <tissue evidence="1">Larvae</tissue>
    </source>
</reference>
<organism evidence="1 2">
    <name type="scientific">Rhipicephalus sanguineus</name>
    <name type="common">Brown dog tick</name>
    <name type="synonym">Ixodes sanguineus</name>
    <dbReference type="NCBI Taxonomy" id="34632"/>
    <lineage>
        <taxon>Eukaryota</taxon>
        <taxon>Metazoa</taxon>
        <taxon>Ecdysozoa</taxon>
        <taxon>Arthropoda</taxon>
        <taxon>Chelicerata</taxon>
        <taxon>Arachnida</taxon>
        <taxon>Acari</taxon>
        <taxon>Parasitiformes</taxon>
        <taxon>Ixodida</taxon>
        <taxon>Ixodoidea</taxon>
        <taxon>Ixodidae</taxon>
        <taxon>Rhipicephalinae</taxon>
        <taxon>Rhipicephalus</taxon>
        <taxon>Rhipicephalus</taxon>
    </lineage>
</organism>
<keyword evidence="2" id="KW-1185">Reference proteome</keyword>
<gene>
    <name evidence="1" type="ORF">HPB52_000272</name>
</gene>
<proteinExistence type="predicted"/>
<comment type="caution">
    <text evidence="1">The sequence shown here is derived from an EMBL/GenBank/DDBJ whole genome shotgun (WGS) entry which is preliminary data.</text>
</comment>
<dbReference type="AlphaFoldDB" id="A0A9D4SV75"/>
<dbReference type="Proteomes" id="UP000821837">
    <property type="component" value="Unassembled WGS sequence"/>
</dbReference>